<evidence type="ECO:0000256" key="3">
    <source>
        <dbReference type="ARBA" id="ARBA00022475"/>
    </source>
</evidence>
<dbReference type="GO" id="GO:0005886">
    <property type="term" value="C:plasma membrane"/>
    <property type="evidence" value="ECO:0007669"/>
    <property type="project" value="UniProtKB-SubCell"/>
</dbReference>
<evidence type="ECO:0000256" key="8">
    <source>
        <dbReference type="ARBA" id="ARBA00023136"/>
    </source>
</evidence>
<dbReference type="Pfam" id="PF00584">
    <property type="entry name" value="SecE"/>
    <property type="match status" value="1"/>
</dbReference>
<evidence type="ECO:0000256" key="4">
    <source>
        <dbReference type="ARBA" id="ARBA00022692"/>
    </source>
</evidence>
<dbReference type="HOGENOM" id="CLU_113663_5_0_9"/>
<dbReference type="STRING" id="213810.RUM_09720"/>
<evidence type="ECO:0000313" key="10">
    <source>
        <dbReference type="EMBL" id="CBL17142.1"/>
    </source>
</evidence>
<keyword evidence="8 9" id="KW-0472">Membrane</keyword>
<dbReference type="HAMAP" id="MF_00422">
    <property type="entry name" value="SecE"/>
    <property type="match status" value="1"/>
</dbReference>
<evidence type="ECO:0000256" key="1">
    <source>
        <dbReference type="ARBA" id="ARBA00004370"/>
    </source>
</evidence>
<dbReference type="RefSeq" id="WP_015558049.1">
    <property type="nucleotide sequence ID" value="NC_021039.1"/>
</dbReference>
<dbReference type="OrthoDB" id="9799073at2"/>
<sequence>MAKEEKEKKASGDGRFKRFFKGIAKWFRDLKSEFKKVSWPTRKTVFDNTVVVLVTMLLTALFVGGLDAGLLKLFELALHG</sequence>
<keyword evidence="7 9" id="KW-0811">Translocation</keyword>
<keyword evidence="4 9" id="KW-0812">Transmembrane</keyword>
<dbReference type="GO" id="GO:0006605">
    <property type="term" value="P:protein targeting"/>
    <property type="evidence" value="ECO:0007669"/>
    <property type="project" value="UniProtKB-UniRule"/>
</dbReference>
<evidence type="ECO:0000256" key="9">
    <source>
        <dbReference type="HAMAP-Rule" id="MF_00422"/>
    </source>
</evidence>
<evidence type="ECO:0000256" key="7">
    <source>
        <dbReference type="ARBA" id="ARBA00023010"/>
    </source>
</evidence>
<comment type="subcellular location">
    <subcellularLocation>
        <location evidence="9">Cell membrane</location>
        <topology evidence="9">Single-pass membrane protein</topology>
    </subcellularLocation>
    <subcellularLocation>
        <location evidence="1">Membrane</location>
    </subcellularLocation>
</comment>
<accession>D4LBZ7</accession>
<evidence type="ECO:0000256" key="6">
    <source>
        <dbReference type="ARBA" id="ARBA00022989"/>
    </source>
</evidence>
<dbReference type="InterPro" id="IPR005807">
    <property type="entry name" value="SecE_bac"/>
</dbReference>
<dbReference type="GO" id="GO:0008320">
    <property type="term" value="F:protein transmembrane transporter activity"/>
    <property type="evidence" value="ECO:0007669"/>
    <property type="project" value="UniProtKB-UniRule"/>
</dbReference>
<dbReference type="EMBL" id="FP929052">
    <property type="protein sequence ID" value="CBL17142.1"/>
    <property type="molecule type" value="Genomic_DNA"/>
</dbReference>
<dbReference type="GO" id="GO:0043952">
    <property type="term" value="P:protein transport by the Sec complex"/>
    <property type="evidence" value="ECO:0007669"/>
    <property type="project" value="UniProtKB-UniRule"/>
</dbReference>
<keyword evidence="2 9" id="KW-0813">Transport</keyword>
<name>D4LBZ7_RUMC1</name>
<comment type="function">
    <text evidence="9">Essential subunit of the Sec protein translocation channel SecYEG. Clamps together the 2 halves of SecY. May contact the channel plug during translocation.</text>
</comment>
<dbReference type="GeneID" id="83155731"/>
<dbReference type="GO" id="GO:0009306">
    <property type="term" value="P:protein secretion"/>
    <property type="evidence" value="ECO:0007669"/>
    <property type="project" value="UniProtKB-UniRule"/>
</dbReference>
<comment type="similarity">
    <text evidence="9">Belongs to the SecE/SEC61-gamma family.</text>
</comment>
<evidence type="ECO:0000313" key="11">
    <source>
        <dbReference type="Proteomes" id="UP000007054"/>
    </source>
</evidence>
<comment type="subunit">
    <text evidence="9">Component of the Sec protein translocase complex. Heterotrimer consisting of SecY, SecE and SecG subunits. The heterotrimers can form oligomers, although 1 heterotrimer is thought to be able to translocate proteins. Interacts with the ribosome. Interacts with SecDF, and other proteins may be involved. Interacts with SecA.</text>
</comment>
<dbReference type="PANTHER" id="PTHR33910">
    <property type="entry name" value="PROTEIN TRANSLOCASE SUBUNIT SECE"/>
    <property type="match status" value="1"/>
</dbReference>
<dbReference type="InterPro" id="IPR001901">
    <property type="entry name" value="Translocase_SecE/Sec61-g"/>
</dbReference>
<evidence type="ECO:0000256" key="2">
    <source>
        <dbReference type="ARBA" id="ARBA00022448"/>
    </source>
</evidence>
<keyword evidence="5 9" id="KW-0653">Protein transport</keyword>
<feature type="transmembrane region" description="Helical" evidence="9">
    <location>
        <begin position="45"/>
        <end position="66"/>
    </location>
</feature>
<dbReference type="GO" id="GO:0065002">
    <property type="term" value="P:intracellular protein transmembrane transport"/>
    <property type="evidence" value="ECO:0007669"/>
    <property type="project" value="UniProtKB-UniRule"/>
</dbReference>
<gene>
    <name evidence="9" type="primary">secE</name>
    <name evidence="10" type="ordered locus">RUM_09720</name>
</gene>
<dbReference type="PATRIC" id="fig|213810.4.peg.874"/>
<dbReference type="AlphaFoldDB" id="D4LBZ7"/>
<reference evidence="10" key="2">
    <citation type="submission" date="2010-03" db="EMBL/GenBank/DDBJ databases">
        <authorList>
            <person name="Pajon A."/>
        </authorList>
    </citation>
    <scope>NUCLEOTIDE SEQUENCE</scope>
    <source>
        <strain evidence="10">Type strain: 18P13</strain>
    </source>
</reference>
<dbReference type="BioCyc" id="RCHA213810:RUM_RS04670-MONOMER"/>
<keyword evidence="6 9" id="KW-1133">Transmembrane helix</keyword>
<keyword evidence="11" id="KW-1185">Reference proteome</keyword>
<dbReference type="KEGG" id="rch:RUM_09720"/>
<dbReference type="Gene3D" id="1.20.5.1030">
    <property type="entry name" value="Preprotein translocase secy subunit"/>
    <property type="match status" value="1"/>
</dbReference>
<protein>
    <recommendedName>
        <fullName evidence="9">Protein translocase subunit SecE</fullName>
    </recommendedName>
</protein>
<proteinExistence type="inferred from homology"/>
<organism evidence="10 11">
    <name type="scientific">Ruminococcus champanellensis (strain DSM 18848 / JCM 17042 / KCTC 15320 / 18P13)</name>
    <dbReference type="NCBI Taxonomy" id="213810"/>
    <lineage>
        <taxon>Bacteria</taxon>
        <taxon>Bacillati</taxon>
        <taxon>Bacillota</taxon>
        <taxon>Clostridia</taxon>
        <taxon>Eubacteriales</taxon>
        <taxon>Oscillospiraceae</taxon>
        <taxon>Ruminococcus</taxon>
    </lineage>
</organism>
<keyword evidence="3 9" id="KW-1003">Cell membrane</keyword>
<dbReference type="InterPro" id="IPR038379">
    <property type="entry name" value="SecE_sf"/>
</dbReference>
<reference evidence="10" key="1">
    <citation type="submission" date="2010-03" db="EMBL/GenBank/DDBJ databases">
        <title>The genome sequence of Ruminococcus sp. 18P13.</title>
        <authorList>
            <consortium name="metaHIT consortium -- http://www.metahit.eu/"/>
            <person name="Pajon A."/>
            <person name="Turner K."/>
            <person name="Parkhill J."/>
            <person name="Bernalier A."/>
        </authorList>
    </citation>
    <scope>NUCLEOTIDE SEQUENCE [LARGE SCALE GENOMIC DNA]</scope>
    <source>
        <strain evidence="10">Type strain: 18P13</strain>
    </source>
</reference>
<evidence type="ECO:0000256" key="5">
    <source>
        <dbReference type="ARBA" id="ARBA00022927"/>
    </source>
</evidence>
<dbReference type="Proteomes" id="UP000007054">
    <property type="component" value="Chromosome"/>
</dbReference>
<dbReference type="NCBIfam" id="TIGR00964">
    <property type="entry name" value="secE_bact"/>
    <property type="match status" value="1"/>
</dbReference>
<dbReference type="PANTHER" id="PTHR33910:SF1">
    <property type="entry name" value="PROTEIN TRANSLOCASE SUBUNIT SECE"/>
    <property type="match status" value="1"/>
</dbReference>